<keyword evidence="4" id="KW-1185">Reference proteome</keyword>
<dbReference type="Pfam" id="PF13439">
    <property type="entry name" value="Glyco_transf_4"/>
    <property type="match status" value="1"/>
</dbReference>
<organism evidence="3 4">
    <name type="scientific">Photobacterium aphoticum</name>
    <dbReference type="NCBI Taxonomy" id="754436"/>
    <lineage>
        <taxon>Bacteria</taxon>
        <taxon>Pseudomonadati</taxon>
        <taxon>Pseudomonadota</taxon>
        <taxon>Gammaproteobacteria</taxon>
        <taxon>Vibrionales</taxon>
        <taxon>Vibrionaceae</taxon>
        <taxon>Photobacterium</taxon>
    </lineage>
</organism>
<dbReference type="SUPFAM" id="SSF53756">
    <property type="entry name" value="UDP-Glycosyltransferase/glycogen phosphorylase"/>
    <property type="match status" value="1"/>
</dbReference>
<dbReference type="OrthoDB" id="9772485at2"/>
<evidence type="ECO:0000313" key="4">
    <source>
        <dbReference type="Proteomes" id="UP000036426"/>
    </source>
</evidence>
<dbReference type="Pfam" id="PF00534">
    <property type="entry name" value="Glycos_transf_1"/>
    <property type="match status" value="1"/>
</dbReference>
<evidence type="ECO:0008006" key="5">
    <source>
        <dbReference type="Google" id="ProtNLM"/>
    </source>
</evidence>
<dbReference type="EMBL" id="LDOV01000017">
    <property type="protein sequence ID" value="KLV01001.1"/>
    <property type="molecule type" value="Genomic_DNA"/>
</dbReference>
<reference evidence="3 4" key="1">
    <citation type="submission" date="2015-05" db="EMBL/GenBank/DDBJ databases">
        <title>Photobacterium galathea sp. nov.</title>
        <authorList>
            <person name="Machado H."/>
            <person name="Gram L."/>
        </authorList>
    </citation>
    <scope>NUCLEOTIDE SEQUENCE [LARGE SCALE GENOMIC DNA]</scope>
    <source>
        <strain evidence="3 4">DSM 25995</strain>
    </source>
</reference>
<evidence type="ECO:0000259" key="1">
    <source>
        <dbReference type="Pfam" id="PF00534"/>
    </source>
</evidence>
<dbReference type="PANTHER" id="PTHR45947">
    <property type="entry name" value="SULFOQUINOVOSYL TRANSFERASE SQD2"/>
    <property type="match status" value="1"/>
</dbReference>
<evidence type="ECO:0000313" key="3">
    <source>
        <dbReference type="EMBL" id="KLV01001.1"/>
    </source>
</evidence>
<feature type="domain" description="Glycosyltransferase subfamily 4-like N-terminal" evidence="2">
    <location>
        <begin position="99"/>
        <end position="201"/>
    </location>
</feature>
<proteinExistence type="predicted"/>
<dbReference type="Proteomes" id="UP000036426">
    <property type="component" value="Unassembled WGS sequence"/>
</dbReference>
<sequence length="414" mass="45930">MKLLTITTLYPNASDPKHGIFVETRLRHLQQHYPDVACTVIAPVPWFPFRHPMFGHYAHYADVPLIETRHGITIYHPRYLVIPKVGMQLLPAALHHCILKQVRQLLQQGQDFDCIDGHYYYPEGVAIEKVAAEVKLPFTMTARGTDINLIPQFPRPLQQIQHVFKQAQHNLAVCEALRQTMILHGADPARSTTARNGVDLTLFPFADKQQQQALRTQLGLPADKPIFLSVGWLIERKGHHLVIDAMLSHPDALLLIAGTGPNEKALKQQAINAGIEKQVIFLGGLDQPTLAHYFAASDLSILASDREGWANVLLESMACGTPVVATNIWGTPEVVTCSDAGVLVERNVSSIAEGITTLYTHLPDRQATRRHAEQFSWEDTAHLLHQIFTRIVNADTADATAPSAVTSTHKDLAS</sequence>
<comment type="caution">
    <text evidence="3">The sequence shown here is derived from an EMBL/GenBank/DDBJ whole genome shotgun (WGS) entry which is preliminary data.</text>
</comment>
<dbReference type="InterPro" id="IPR028098">
    <property type="entry name" value="Glyco_trans_4-like_N"/>
</dbReference>
<gene>
    <name evidence="3" type="ORF">ABT58_09305</name>
</gene>
<dbReference type="InterPro" id="IPR050194">
    <property type="entry name" value="Glycosyltransferase_grp1"/>
</dbReference>
<dbReference type="PANTHER" id="PTHR45947:SF3">
    <property type="entry name" value="SULFOQUINOVOSYL TRANSFERASE SQD2"/>
    <property type="match status" value="1"/>
</dbReference>
<accession>A0A0J1GN30</accession>
<protein>
    <recommendedName>
        <fullName evidence="5">Glycosyl transferase family 1</fullName>
    </recommendedName>
</protein>
<dbReference type="RefSeq" id="WP_047874120.1">
    <property type="nucleotide sequence ID" value="NZ_BMYC01000002.1"/>
</dbReference>
<dbReference type="GO" id="GO:0016757">
    <property type="term" value="F:glycosyltransferase activity"/>
    <property type="evidence" value="ECO:0007669"/>
    <property type="project" value="InterPro"/>
</dbReference>
<name>A0A0J1GN30_9GAMM</name>
<evidence type="ECO:0000259" key="2">
    <source>
        <dbReference type="Pfam" id="PF13439"/>
    </source>
</evidence>
<dbReference type="PATRIC" id="fig|754436.4.peg.1964"/>
<dbReference type="AlphaFoldDB" id="A0A0J1GN30"/>
<feature type="domain" description="Glycosyl transferase family 1" evidence="1">
    <location>
        <begin position="211"/>
        <end position="373"/>
    </location>
</feature>
<dbReference type="Gene3D" id="3.40.50.2000">
    <property type="entry name" value="Glycogen Phosphorylase B"/>
    <property type="match status" value="2"/>
</dbReference>
<dbReference type="InterPro" id="IPR001296">
    <property type="entry name" value="Glyco_trans_1"/>
</dbReference>